<evidence type="ECO:0000313" key="11">
    <source>
        <dbReference type="Proteomes" id="UP000198847"/>
    </source>
</evidence>
<sequence>MSEPFIKLGLSKELAQALQDSRIETPTPVQQQVIPLALTGKDVVGQSATGTGKTLAYLLPLLQKIDAGRRETQAIVLAPTHELAIQIQRQLEELIQKSGLPIASAPMIGNVNISRQIDKLKEKPHILVGSSGRILELIQKRKLSAQTVKTIVLDEADRLLDDNNRDSVKAVIKTTQRDRQLLLFSATFTPAVREQVQGLTQAAIWVELGDEIKIPAGITHLYVVAEQRDKIELLRKLTGHLAVQKALVFINKSDNILNVTEKLAYHDIAVAGLHGSSLKNERKKAMDDFRSGRVKLLVVSDLAARGLDIPDVTHVFNLEFPEDPKLYLHRAGRTGRAGKSGTVLSLITPGEAALIPRLEKILNIEMAAKKLLRGKLIDTVVRPRTAVTGRTNKVRPVPKQPER</sequence>
<dbReference type="GO" id="GO:0033592">
    <property type="term" value="F:RNA strand annealing activity"/>
    <property type="evidence" value="ECO:0007669"/>
    <property type="project" value="TreeGrafter"/>
</dbReference>
<gene>
    <name evidence="10" type="ORF">SAMN04490178_13715</name>
</gene>
<dbReference type="RefSeq" id="WP_091751849.1">
    <property type="nucleotide sequence ID" value="NZ_FODY01000037.1"/>
</dbReference>
<feature type="domain" description="DEAD-box RNA helicase Q" evidence="9">
    <location>
        <begin position="3"/>
        <end position="31"/>
    </location>
</feature>
<evidence type="ECO:0000313" key="10">
    <source>
        <dbReference type="EMBL" id="SEP45958.1"/>
    </source>
</evidence>
<keyword evidence="2 6" id="KW-0378">Hydrolase</keyword>
<proteinExistence type="inferred from homology"/>
<dbReference type="PROSITE" id="PS51192">
    <property type="entry name" value="HELICASE_ATP_BIND_1"/>
    <property type="match status" value="1"/>
</dbReference>
<organism evidence="10 11">
    <name type="scientific">Propionispora vibrioides</name>
    <dbReference type="NCBI Taxonomy" id="112903"/>
    <lineage>
        <taxon>Bacteria</taxon>
        <taxon>Bacillati</taxon>
        <taxon>Bacillota</taxon>
        <taxon>Negativicutes</taxon>
        <taxon>Selenomonadales</taxon>
        <taxon>Sporomusaceae</taxon>
        <taxon>Propionispora</taxon>
    </lineage>
</organism>
<dbReference type="Pfam" id="PF00271">
    <property type="entry name" value="Helicase_C"/>
    <property type="match status" value="1"/>
</dbReference>
<evidence type="ECO:0000256" key="1">
    <source>
        <dbReference type="ARBA" id="ARBA00022741"/>
    </source>
</evidence>
<dbReference type="PROSITE" id="PS00039">
    <property type="entry name" value="DEAD_ATP_HELICASE"/>
    <property type="match status" value="1"/>
</dbReference>
<evidence type="ECO:0000259" key="9">
    <source>
        <dbReference type="PROSITE" id="PS51195"/>
    </source>
</evidence>
<evidence type="ECO:0000256" key="2">
    <source>
        <dbReference type="ARBA" id="ARBA00022801"/>
    </source>
</evidence>
<protein>
    <submittedName>
        <fullName evidence="10">Superfamily II DNA and RNA helicase</fullName>
    </submittedName>
</protein>
<feature type="short sequence motif" description="Q motif" evidence="5">
    <location>
        <begin position="3"/>
        <end position="31"/>
    </location>
</feature>
<dbReference type="PROSITE" id="PS51195">
    <property type="entry name" value="Q_MOTIF"/>
    <property type="match status" value="1"/>
</dbReference>
<keyword evidence="11" id="KW-1185">Reference proteome</keyword>
<dbReference type="InterPro" id="IPR044742">
    <property type="entry name" value="DEAD/DEAH_RhlB"/>
</dbReference>
<dbReference type="GO" id="GO:0003724">
    <property type="term" value="F:RNA helicase activity"/>
    <property type="evidence" value="ECO:0007669"/>
    <property type="project" value="InterPro"/>
</dbReference>
<dbReference type="InterPro" id="IPR011545">
    <property type="entry name" value="DEAD/DEAH_box_helicase_dom"/>
</dbReference>
<dbReference type="STRING" id="112903.SAMN04490178_13715"/>
<dbReference type="InterPro" id="IPR014014">
    <property type="entry name" value="RNA_helicase_DEAD_Q_motif"/>
</dbReference>
<accession>A0A1H8Y353</accession>
<dbReference type="SMART" id="SM00487">
    <property type="entry name" value="DEXDc"/>
    <property type="match status" value="1"/>
</dbReference>
<keyword evidence="4 6" id="KW-0067">ATP-binding</keyword>
<evidence type="ECO:0000256" key="4">
    <source>
        <dbReference type="ARBA" id="ARBA00022840"/>
    </source>
</evidence>
<evidence type="ECO:0000259" key="8">
    <source>
        <dbReference type="PROSITE" id="PS51194"/>
    </source>
</evidence>
<dbReference type="GO" id="GO:0005840">
    <property type="term" value="C:ribosome"/>
    <property type="evidence" value="ECO:0007669"/>
    <property type="project" value="TreeGrafter"/>
</dbReference>
<keyword evidence="1 6" id="KW-0547">Nucleotide-binding</keyword>
<dbReference type="GO" id="GO:0009409">
    <property type="term" value="P:response to cold"/>
    <property type="evidence" value="ECO:0007669"/>
    <property type="project" value="TreeGrafter"/>
</dbReference>
<dbReference type="PROSITE" id="PS51194">
    <property type="entry name" value="HELICASE_CTER"/>
    <property type="match status" value="1"/>
</dbReference>
<name>A0A1H8Y353_9FIRM</name>
<dbReference type="Pfam" id="PF00270">
    <property type="entry name" value="DEAD"/>
    <property type="match status" value="1"/>
</dbReference>
<dbReference type="SMART" id="SM00490">
    <property type="entry name" value="HELICc"/>
    <property type="match status" value="1"/>
</dbReference>
<dbReference type="InterPro" id="IPR001650">
    <property type="entry name" value="Helicase_C-like"/>
</dbReference>
<comment type="similarity">
    <text evidence="6">Belongs to the DEAD box helicase family.</text>
</comment>
<dbReference type="PANTHER" id="PTHR47963">
    <property type="entry name" value="DEAD-BOX ATP-DEPENDENT RNA HELICASE 47, MITOCHONDRIAL"/>
    <property type="match status" value="1"/>
</dbReference>
<evidence type="ECO:0000259" key="7">
    <source>
        <dbReference type="PROSITE" id="PS51192"/>
    </source>
</evidence>
<feature type="domain" description="Helicase ATP-binding" evidence="7">
    <location>
        <begin position="34"/>
        <end position="206"/>
    </location>
</feature>
<evidence type="ECO:0000256" key="3">
    <source>
        <dbReference type="ARBA" id="ARBA00022806"/>
    </source>
</evidence>
<dbReference type="InterPro" id="IPR027417">
    <property type="entry name" value="P-loop_NTPase"/>
</dbReference>
<dbReference type="CDD" id="cd00268">
    <property type="entry name" value="DEADc"/>
    <property type="match status" value="1"/>
</dbReference>
<evidence type="ECO:0000256" key="5">
    <source>
        <dbReference type="PROSITE-ProRule" id="PRU00552"/>
    </source>
</evidence>
<dbReference type="InterPro" id="IPR000629">
    <property type="entry name" value="RNA-helicase_DEAD-box_CS"/>
</dbReference>
<dbReference type="Gene3D" id="3.40.50.300">
    <property type="entry name" value="P-loop containing nucleotide triphosphate hydrolases"/>
    <property type="match status" value="2"/>
</dbReference>
<dbReference type="CDD" id="cd18787">
    <property type="entry name" value="SF2_C_DEAD"/>
    <property type="match status" value="1"/>
</dbReference>
<feature type="domain" description="Helicase C-terminal" evidence="8">
    <location>
        <begin position="217"/>
        <end position="377"/>
    </location>
</feature>
<dbReference type="EMBL" id="FODY01000037">
    <property type="protein sequence ID" value="SEP45958.1"/>
    <property type="molecule type" value="Genomic_DNA"/>
</dbReference>
<evidence type="ECO:0000256" key="6">
    <source>
        <dbReference type="RuleBase" id="RU000492"/>
    </source>
</evidence>
<keyword evidence="3 6" id="KW-0347">Helicase</keyword>
<dbReference type="Proteomes" id="UP000198847">
    <property type="component" value="Unassembled WGS sequence"/>
</dbReference>
<dbReference type="GO" id="GO:0005524">
    <property type="term" value="F:ATP binding"/>
    <property type="evidence" value="ECO:0007669"/>
    <property type="project" value="UniProtKB-KW"/>
</dbReference>
<dbReference type="SUPFAM" id="SSF52540">
    <property type="entry name" value="P-loop containing nucleoside triphosphate hydrolases"/>
    <property type="match status" value="1"/>
</dbReference>
<dbReference type="InterPro" id="IPR014001">
    <property type="entry name" value="Helicase_ATP-bd"/>
</dbReference>
<reference evidence="10 11" key="1">
    <citation type="submission" date="2016-10" db="EMBL/GenBank/DDBJ databases">
        <authorList>
            <person name="de Groot N.N."/>
        </authorList>
    </citation>
    <scope>NUCLEOTIDE SEQUENCE [LARGE SCALE GENOMIC DNA]</scope>
    <source>
        <strain evidence="10 11">DSM 13305</strain>
    </source>
</reference>
<dbReference type="PANTHER" id="PTHR47963:SF7">
    <property type="entry name" value="ATP-DEPENDENT RNA HELICASE YFML-RELATED"/>
    <property type="match status" value="1"/>
</dbReference>
<dbReference type="OrthoDB" id="9805696at2"/>
<dbReference type="AlphaFoldDB" id="A0A1H8Y353"/>
<dbReference type="GO" id="GO:0005829">
    <property type="term" value="C:cytosol"/>
    <property type="evidence" value="ECO:0007669"/>
    <property type="project" value="TreeGrafter"/>
</dbReference>
<dbReference type="InterPro" id="IPR050547">
    <property type="entry name" value="DEAD_box_RNA_helicases"/>
</dbReference>
<dbReference type="GO" id="GO:0016787">
    <property type="term" value="F:hydrolase activity"/>
    <property type="evidence" value="ECO:0007669"/>
    <property type="project" value="UniProtKB-KW"/>
</dbReference>